<feature type="transmembrane region" description="Helical" evidence="1">
    <location>
        <begin position="16"/>
        <end position="39"/>
    </location>
</feature>
<sequence>MTLEGRAAVAASLRRLAFFSCAIAATTITLAVLVIPILVSAAMQAQLNMPASSREKRGTYGYAFPPAPQVNGNNKGWIPSPPRCIIQFGPPGPPGLPGVNGLDGFDGVSGKPGLPGRDGEFCYFFTGSY</sequence>
<proteinExistence type="predicted"/>
<keyword evidence="1" id="KW-0812">Transmembrane</keyword>
<accession>A0A0C2GEU4</accession>
<keyword evidence="1" id="KW-0472">Membrane</keyword>
<protein>
    <recommendedName>
        <fullName evidence="4">Collagen triple helix repeat protein</fullName>
    </recommendedName>
</protein>
<dbReference type="AlphaFoldDB" id="A0A0C2GEU4"/>
<gene>
    <name evidence="2" type="ORF">ANCDUO_10066</name>
</gene>
<dbReference type="EMBL" id="KN731693">
    <property type="protein sequence ID" value="KIH59690.1"/>
    <property type="molecule type" value="Genomic_DNA"/>
</dbReference>
<keyword evidence="3" id="KW-1185">Reference proteome</keyword>
<evidence type="ECO:0008006" key="4">
    <source>
        <dbReference type="Google" id="ProtNLM"/>
    </source>
</evidence>
<dbReference type="OrthoDB" id="5877378at2759"/>
<evidence type="ECO:0000256" key="1">
    <source>
        <dbReference type="SAM" id="Phobius"/>
    </source>
</evidence>
<evidence type="ECO:0000313" key="2">
    <source>
        <dbReference type="EMBL" id="KIH59690.1"/>
    </source>
</evidence>
<organism evidence="2 3">
    <name type="scientific">Ancylostoma duodenale</name>
    <dbReference type="NCBI Taxonomy" id="51022"/>
    <lineage>
        <taxon>Eukaryota</taxon>
        <taxon>Metazoa</taxon>
        <taxon>Ecdysozoa</taxon>
        <taxon>Nematoda</taxon>
        <taxon>Chromadorea</taxon>
        <taxon>Rhabditida</taxon>
        <taxon>Rhabditina</taxon>
        <taxon>Rhabditomorpha</taxon>
        <taxon>Strongyloidea</taxon>
        <taxon>Ancylostomatidae</taxon>
        <taxon>Ancylostomatinae</taxon>
        <taxon>Ancylostoma</taxon>
    </lineage>
</organism>
<keyword evidence="1" id="KW-1133">Transmembrane helix</keyword>
<dbReference type="Proteomes" id="UP000054047">
    <property type="component" value="Unassembled WGS sequence"/>
</dbReference>
<name>A0A0C2GEU4_9BILA</name>
<evidence type="ECO:0000313" key="3">
    <source>
        <dbReference type="Proteomes" id="UP000054047"/>
    </source>
</evidence>
<reference evidence="2 3" key="1">
    <citation type="submission" date="2013-12" db="EMBL/GenBank/DDBJ databases">
        <title>Draft genome of the parsitic nematode Ancylostoma duodenale.</title>
        <authorList>
            <person name="Mitreva M."/>
        </authorList>
    </citation>
    <scope>NUCLEOTIDE SEQUENCE [LARGE SCALE GENOMIC DNA]</scope>
    <source>
        <strain evidence="2 3">Zhejiang</strain>
    </source>
</reference>